<dbReference type="InterPro" id="IPR000835">
    <property type="entry name" value="HTH_MarR-typ"/>
</dbReference>
<protein>
    <submittedName>
        <fullName evidence="2">MarR family transcriptional regulator</fullName>
    </submittedName>
</protein>
<proteinExistence type="predicted"/>
<dbReference type="PANTHER" id="PTHR33164:SF57">
    <property type="entry name" value="MARR-FAMILY TRANSCRIPTIONAL REGULATOR"/>
    <property type="match status" value="1"/>
</dbReference>
<gene>
    <name evidence="2" type="ORF">FPZ12_027315</name>
</gene>
<dbReference type="PROSITE" id="PS50995">
    <property type="entry name" value="HTH_MARR_2"/>
    <property type="match status" value="1"/>
</dbReference>
<reference evidence="2" key="1">
    <citation type="submission" date="2019-09" db="EMBL/GenBank/DDBJ databases">
        <authorList>
            <person name="Teo W.F.A."/>
            <person name="Duangmal K."/>
        </authorList>
    </citation>
    <scope>NUCLEOTIDE SEQUENCE [LARGE SCALE GENOMIC DNA]</scope>
    <source>
        <strain evidence="2">K81G1</strain>
    </source>
</reference>
<evidence type="ECO:0000313" key="2">
    <source>
        <dbReference type="EMBL" id="KAA9156558.1"/>
    </source>
</evidence>
<dbReference type="PRINTS" id="PR00598">
    <property type="entry name" value="HTHMARR"/>
</dbReference>
<dbReference type="AlphaFoldDB" id="A0A5N0V0V8"/>
<accession>A0A5N0V0V8</accession>
<dbReference type="OrthoDB" id="5148120at2"/>
<dbReference type="Pfam" id="PF01047">
    <property type="entry name" value="MarR"/>
    <property type="match status" value="1"/>
</dbReference>
<sequence>MTRDRDQWWTDDGVDALDVIEVQTAVIARNLELLRRRGDIYGELDKASYLLMRTLDAIGPADIATLAAKLGLDPSTVGRQVTALRAHGLVERTADAQDRRRGIVSATAEGRELLAHTRVQRRERTAELLHGWHQDELHALGAMLTKYNRAVARDYLLSAPDETAEPG</sequence>
<feature type="domain" description="HTH marR-type" evidence="1">
    <location>
        <begin position="1"/>
        <end position="149"/>
    </location>
</feature>
<comment type="caution">
    <text evidence="2">The sequence shown here is derived from an EMBL/GenBank/DDBJ whole genome shotgun (WGS) entry which is preliminary data.</text>
</comment>
<keyword evidence="3" id="KW-1185">Reference proteome</keyword>
<dbReference type="PANTHER" id="PTHR33164">
    <property type="entry name" value="TRANSCRIPTIONAL REGULATOR, MARR FAMILY"/>
    <property type="match status" value="1"/>
</dbReference>
<name>A0A5N0V0V8_9PSEU</name>
<evidence type="ECO:0000313" key="3">
    <source>
        <dbReference type="Proteomes" id="UP000319769"/>
    </source>
</evidence>
<dbReference type="Proteomes" id="UP000319769">
    <property type="component" value="Unassembled WGS sequence"/>
</dbReference>
<dbReference type="Gene3D" id="1.10.10.10">
    <property type="entry name" value="Winged helix-like DNA-binding domain superfamily/Winged helix DNA-binding domain"/>
    <property type="match status" value="1"/>
</dbReference>
<dbReference type="InterPro" id="IPR036388">
    <property type="entry name" value="WH-like_DNA-bd_sf"/>
</dbReference>
<evidence type="ECO:0000259" key="1">
    <source>
        <dbReference type="PROSITE" id="PS50995"/>
    </source>
</evidence>
<dbReference type="InterPro" id="IPR039422">
    <property type="entry name" value="MarR/SlyA-like"/>
</dbReference>
<dbReference type="GO" id="GO:0006950">
    <property type="term" value="P:response to stress"/>
    <property type="evidence" value="ECO:0007669"/>
    <property type="project" value="TreeGrafter"/>
</dbReference>
<dbReference type="SMART" id="SM00347">
    <property type="entry name" value="HTH_MARR"/>
    <property type="match status" value="1"/>
</dbReference>
<dbReference type="RefSeq" id="WP_144749400.1">
    <property type="nucleotide sequence ID" value="NZ_VMNW02000048.1"/>
</dbReference>
<dbReference type="EMBL" id="VMNW02000048">
    <property type="protein sequence ID" value="KAA9156558.1"/>
    <property type="molecule type" value="Genomic_DNA"/>
</dbReference>
<dbReference type="GO" id="GO:0003700">
    <property type="term" value="F:DNA-binding transcription factor activity"/>
    <property type="evidence" value="ECO:0007669"/>
    <property type="project" value="InterPro"/>
</dbReference>
<dbReference type="InterPro" id="IPR036390">
    <property type="entry name" value="WH_DNA-bd_sf"/>
</dbReference>
<organism evidence="2 3">
    <name type="scientific">Amycolatopsis acidicola</name>
    <dbReference type="NCBI Taxonomy" id="2596893"/>
    <lineage>
        <taxon>Bacteria</taxon>
        <taxon>Bacillati</taxon>
        <taxon>Actinomycetota</taxon>
        <taxon>Actinomycetes</taxon>
        <taxon>Pseudonocardiales</taxon>
        <taxon>Pseudonocardiaceae</taxon>
        <taxon>Amycolatopsis</taxon>
    </lineage>
</organism>
<dbReference type="SUPFAM" id="SSF46785">
    <property type="entry name" value="Winged helix' DNA-binding domain"/>
    <property type="match status" value="1"/>
</dbReference>